<dbReference type="SUPFAM" id="SSF81660">
    <property type="entry name" value="Metal cation-transporting ATPase, ATP-binding domain N"/>
    <property type="match status" value="1"/>
</dbReference>
<proteinExistence type="predicted"/>
<keyword evidence="5" id="KW-0067">ATP-binding</keyword>
<dbReference type="InterPro" id="IPR023298">
    <property type="entry name" value="ATPase_P-typ_TM_dom_sf"/>
</dbReference>
<dbReference type="GO" id="GO:0036376">
    <property type="term" value="P:sodium ion export across plasma membrane"/>
    <property type="evidence" value="ECO:0007669"/>
    <property type="project" value="TreeGrafter"/>
</dbReference>
<dbReference type="InterPro" id="IPR018303">
    <property type="entry name" value="ATPase_P-typ_P_site"/>
</dbReference>
<feature type="domain" description="Cation-transporting P-type ATPase N-terminal" evidence="11">
    <location>
        <begin position="110"/>
        <end position="183"/>
    </location>
</feature>
<dbReference type="PANTHER" id="PTHR43294:SF21">
    <property type="entry name" value="CATION TRANSPORTING ATPASE"/>
    <property type="match status" value="1"/>
</dbReference>
<dbReference type="InterPro" id="IPR004014">
    <property type="entry name" value="ATPase_P-typ_cation-transptr_N"/>
</dbReference>
<evidence type="ECO:0000256" key="9">
    <source>
        <dbReference type="SAM" id="MobiDB-lite"/>
    </source>
</evidence>
<dbReference type="Gene3D" id="3.40.1110.10">
    <property type="entry name" value="Calcium-transporting ATPase, cytoplasmic domain N"/>
    <property type="match status" value="1"/>
</dbReference>
<evidence type="ECO:0000256" key="3">
    <source>
        <dbReference type="ARBA" id="ARBA00022692"/>
    </source>
</evidence>
<feature type="transmembrane region" description="Helical" evidence="10">
    <location>
        <begin position="927"/>
        <end position="948"/>
    </location>
</feature>
<feature type="transmembrane region" description="Helical" evidence="10">
    <location>
        <begin position="194"/>
        <end position="213"/>
    </location>
</feature>
<dbReference type="InterPro" id="IPR044492">
    <property type="entry name" value="P_typ_ATPase_HD_dom"/>
</dbReference>
<dbReference type="Gene3D" id="2.70.150.10">
    <property type="entry name" value="Calcium-transporting ATPase, cytoplasmic transduction domain A"/>
    <property type="match status" value="1"/>
</dbReference>
<dbReference type="Pfam" id="PF00122">
    <property type="entry name" value="E1-E2_ATPase"/>
    <property type="match status" value="1"/>
</dbReference>
<dbReference type="NCBIfam" id="TIGR01494">
    <property type="entry name" value="ATPase_P-type"/>
    <property type="match status" value="2"/>
</dbReference>
<comment type="subcellular location">
    <subcellularLocation>
        <location evidence="1">Cell membrane</location>
        <topology evidence="1">Multi-pass membrane protein</topology>
    </subcellularLocation>
</comment>
<dbReference type="SUPFAM" id="SSF56784">
    <property type="entry name" value="HAD-like"/>
    <property type="match status" value="1"/>
</dbReference>
<dbReference type="SFLD" id="SFLDG00002">
    <property type="entry name" value="C1.7:_P-type_atpase_like"/>
    <property type="match status" value="1"/>
</dbReference>
<feature type="transmembrane region" description="Helical" evidence="10">
    <location>
        <begin position="1024"/>
        <end position="1046"/>
    </location>
</feature>
<keyword evidence="13" id="KW-1185">Reference proteome</keyword>
<dbReference type="SUPFAM" id="SSF81665">
    <property type="entry name" value="Calcium ATPase, transmembrane domain M"/>
    <property type="match status" value="1"/>
</dbReference>
<protein>
    <recommendedName>
        <fullName evidence="11">Cation-transporting P-type ATPase N-terminal domain-containing protein</fullName>
    </recommendedName>
</protein>
<dbReference type="GO" id="GO:0006883">
    <property type="term" value="P:intracellular sodium ion homeostasis"/>
    <property type="evidence" value="ECO:0007669"/>
    <property type="project" value="TreeGrafter"/>
</dbReference>
<feature type="transmembrane region" description="Helical" evidence="10">
    <location>
        <begin position="356"/>
        <end position="375"/>
    </location>
</feature>
<dbReference type="GO" id="GO:1902600">
    <property type="term" value="P:proton transmembrane transport"/>
    <property type="evidence" value="ECO:0007669"/>
    <property type="project" value="TreeGrafter"/>
</dbReference>
<dbReference type="InterPro" id="IPR008250">
    <property type="entry name" value="ATPase_P-typ_transduc_dom_A_sf"/>
</dbReference>
<dbReference type="GO" id="GO:0016887">
    <property type="term" value="F:ATP hydrolysis activity"/>
    <property type="evidence" value="ECO:0007669"/>
    <property type="project" value="InterPro"/>
</dbReference>
<evidence type="ECO:0000256" key="6">
    <source>
        <dbReference type="ARBA" id="ARBA00022967"/>
    </source>
</evidence>
<dbReference type="InterPro" id="IPR001757">
    <property type="entry name" value="P_typ_ATPase"/>
</dbReference>
<dbReference type="SFLD" id="SFLDS00003">
    <property type="entry name" value="Haloacid_Dehalogenase"/>
    <property type="match status" value="1"/>
</dbReference>
<keyword evidence="2" id="KW-1003">Cell membrane</keyword>
<dbReference type="InterPro" id="IPR059000">
    <property type="entry name" value="ATPase_P-type_domA"/>
</dbReference>
<dbReference type="GO" id="GO:1990573">
    <property type="term" value="P:potassium ion import across plasma membrane"/>
    <property type="evidence" value="ECO:0007669"/>
    <property type="project" value="TreeGrafter"/>
</dbReference>
<feature type="transmembrane region" description="Helical" evidence="10">
    <location>
        <begin position="986"/>
        <end position="1003"/>
    </location>
</feature>
<dbReference type="GO" id="GO:0005886">
    <property type="term" value="C:plasma membrane"/>
    <property type="evidence" value="ECO:0007669"/>
    <property type="project" value="UniProtKB-SubCell"/>
</dbReference>
<evidence type="ECO:0000256" key="2">
    <source>
        <dbReference type="ARBA" id="ARBA00022475"/>
    </source>
</evidence>
<feature type="compositionally biased region" description="Basic and acidic residues" evidence="9">
    <location>
        <begin position="8"/>
        <end position="47"/>
    </location>
</feature>
<keyword evidence="7 10" id="KW-1133">Transmembrane helix</keyword>
<feature type="transmembrane region" description="Helical" evidence="10">
    <location>
        <begin position="876"/>
        <end position="897"/>
    </location>
</feature>
<feature type="transmembrane region" description="Helical" evidence="10">
    <location>
        <begin position="159"/>
        <end position="182"/>
    </location>
</feature>
<dbReference type="FunFam" id="3.40.50.1000:FF:000001">
    <property type="entry name" value="Phospholipid-transporting ATPase IC"/>
    <property type="match status" value="1"/>
</dbReference>
<evidence type="ECO:0000313" key="13">
    <source>
        <dbReference type="Proteomes" id="UP000813444"/>
    </source>
</evidence>
<dbReference type="PROSITE" id="PS00154">
    <property type="entry name" value="ATPASE_E1_E2"/>
    <property type="match status" value="1"/>
</dbReference>
<dbReference type="InterPro" id="IPR036412">
    <property type="entry name" value="HAD-like_sf"/>
</dbReference>
<evidence type="ECO:0000256" key="10">
    <source>
        <dbReference type="SAM" id="Phobius"/>
    </source>
</evidence>
<dbReference type="PRINTS" id="PR00119">
    <property type="entry name" value="CATATPASE"/>
</dbReference>
<feature type="transmembrane region" description="Helical" evidence="10">
    <location>
        <begin position="1058"/>
        <end position="1075"/>
    </location>
</feature>
<evidence type="ECO:0000256" key="8">
    <source>
        <dbReference type="ARBA" id="ARBA00023136"/>
    </source>
</evidence>
<keyword evidence="6" id="KW-1278">Translocase</keyword>
<dbReference type="GO" id="GO:0005524">
    <property type="term" value="F:ATP binding"/>
    <property type="evidence" value="ECO:0007669"/>
    <property type="project" value="UniProtKB-KW"/>
</dbReference>
<keyword evidence="3 10" id="KW-0812">Transmembrane</keyword>
<evidence type="ECO:0000256" key="4">
    <source>
        <dbReference type="ARBA" id="ARBA00022741"/>
    </source>
</evidence>
<evidence type="ECO:0000259" key="11">
    <source>
        <dbReference type="SMART" id="SM00831"/>
    </source>
</evidence>
<organism evidence="12 13">
    <name type="scientific">Stachybotrys elegans</name>
    <dbReference type="NCBI Taxonomy" id="80388"/>
    <lineage>
        <taxon>Eukaryota</taxon>
        <taxon>Fungi</taxon>
        <taxon>Dikarya</taxon>
        <taxon>Ascomycota</taxon>
        <taxon>Pezizomycotina</taxon>
        <taxon>Sordariomycetes</taxon>
        <taxon>Hypocreomycetidae</taxon>
        <taxon>Hypocreales</taxon>
        <taxon>Stachybotryaceae</taxon>
        <taxon>Stachybotrys</taxon>
    </lineage>
</organism>
<dbReference type="Pfam" id="PF00689">
    <property type="entry name" value="Cation_ATPase_C"/>
    <property type="match status" value="1"/>
</dbReference>
<dbReference type="PANTHER" id="PTHR43294">
    <property type="entry name" value="SODIUM/POTASSIUM-TRANSPORTING ATPASE SUBUNIT ALPHA"/>
    <property type="match status" value="1"/>
</dbReference>
<evidence type="ECO:0000256" key="5">
    <source>
        <dbReference type="ARBA" id="ARBA00022840"/>
    </source>
</evidence>
<evidence type="ECO:0000256" key="7">
    <source>
        <dbReference type="ARBA" id="ARBA00022989"/>
    </source>
</evidence>
<dbReference type="SFLD" id="SFLDF00027">
    <property type="entry name" value="p-type_atpase"/>
    <property type="match status" value="1"/>
</dbReference>
<sequence length="1093" mass="121399">MDPNLSEKPQHDQDLRITFEDTPERPLEETAERGRLSQRSTRADRSRSRNSSRHSSRSRPRPASRYGGVQIEYRTLSIHVSESRHQEPDSSVDLKTPEKKSNTDYFSSLSYHELDKDRVCQQLNVDASQGLSSNAAAIRLQRDGKNTLPQARTNYFKKILGYVFGGFCSVLWVGVVIFFICWRPLSNPPSPTNLALAILILIVIMLQALFNAFSDWSTSRTMKSIVDLLPSETQVMRDDNFVGLPASDLVAGDIVRLSMGNKIPADLRLLEHSGDIRFDRSMLTGESEEVEGAIDVTDPNFLETRNIALMGTMVVNGSGIGVVVLTGHRSVMGRIAQAMGEVKDDPTLIQREITRFVRIIVCLTIVLALVIVLAWACWLRTDHPGFMDVVSMLNNVMGCVVAFIPEGMPIAVSLTLLMVARRMKAVDILPKGLSTVETLGCVNVICSDKTGTLTQNLMSVASTAFVDQALSPEHIHKALASGPSKAVQKLHAASTLCNDAAYDPTSVHLPIEQRTVKGNATDAAVLRFASYGGSDDKLKSPSKRVHIIPFNSKNKWMLTMYPPTDSTDSSSYQVFMKGAPDVLFPACTHYWSNLEDRVIPLDASARSALRACQDKLSRNAERVIMLCEKTVQPLNLPGTNLFSDEIAKTALESLTIIGILGIIDPPRPEAVFTVSEVRRAGARFMMVTGDYGLTASAIARNIGIYTHTDQPDTVDRMRLNQLSPMDLKTERLNGGGRSLLVEGPQVLGLGPEDWDLVCEYEEIVFARTTPEQKLRIVNEFRLRDNVVAVTGDGVNDAPALRAADVGVAIVTGSDVAIEASDLVLLDKFDSIIEAIRLGRLVFQNLQKVIAYLLPAGSWSEIWPVILNVFFGVPLPLSSFLMIIICVFTDLFLSLSLIMEKAEFDLLSLPPRNHKHDHLITARIYGQAYLFTGSMETCVAHAMYFLYFWRYARIPIKDLFFLYEGYSDGFHGYTTAELAKFNQTGQSVYFVALVILQWGNILAVRNRRLSILEADPIRKQRRNPWLLLSMAVSLVISVFVTEVPGIQSLFDTASVPLEFWFIPLPLAIGILLMDELRKLLVRKYPKGPVAWAAW</sequence>
<feature type="transmembrane region" description="Helical" evidence="10">
    <location>
        <begin position="395"/>
        <end position="419"/>
    </location>
</feature>
<dbReference type="AlphaFoldDB" id="A0A8K0WJW1"/>
<dbReference type="EMBL" id="JAGPNK010000028">
    <property type="protein sequence ID" value="KAH7303863.1"/>
    <property type="molecule type" value="Genomic_DNA"/>
</dbReference>
<dbReference type="OrthoDB" id="158672at2759"/>
<dbReference type="SUPFAM" id="SSF81653">
    <property type="entry name" value="Calcium ATPase, transduction domain A"/>
    <property type="match status" value="1"/>
</dbReference>
<feature type="transmembrane region" description="Helical" evidence="10">
    <location>
        <begin position="848"/>
        <end position="870"/>
    </location>
</feature>
<dbReference type="InterPro" id="IPR006068">
    <property type="entry name" value="ATPase_P-typ_cation-transptr_C"/>
</dbReference>
<dbReference type="Pfam" id="PF13246">
    <property type="entry name" value="Cation_ATPase"/>
    <property type="match status" value="1"/>
</dbReference>
<name>A0A8K0WJW1_9HYPO</name>
<evidence type="ECO:0000256" key="1">
    <source>
        <dbReference type="ARBA" id="ARBA00004651"/>
    </source>
</evidence>
<dbReference type="Proteomes" id="UP000813444">
    <property type="component" value="Unassembled WGS sequence"/>
</dbReference>
<dbReference type="InterPro" id="IPR023214">
    <property type="entry name" value="HAD_sf"/>
</dbReference>
<feature type="compositionally biased region" description="Basic residues" evidence="9">
    <location>
        <begin position="48"/>
        <end position="62"/>
    </location>
</feature>
<comment type="caution">
    <text evidence="12">The sequence shown here is derived from an EMBL/GenBank/DDBJ whole genome shotgun (WGS) entry which is preliminary data.</text>
</comment>
<dbReference type="Gene3D" id="3.40.50.1000">
    <property type="entry name" value="HAD superfamily/HAD-like"/>
    <property type="match status" value="1"/>
</dbReference>
<dbReference type="Pfam" id="PF00690">
    <property type="entry name" value="Cation_ATPase_N"/>
    <property type="match status" value="1"/>
</dbReference>
<dbReference type="GO" id="GO:0030007">
    <property type="term" value="P:intracellular potassium ion homeostasis"/>
    <property type="evidence" value="ECO:0007669"/>
    <property type="project" value="TreeGrafter"/>
</dbReference>
<feature type="region of interest" description="Disordered" evidence="9">
    <location>
        <begin position="1"/>
        <end position="101"/>
    </location>
</feature>
<reference evidence="12" key="1">
    <citation type="journal article" date="2021" name="Nat. Commun.">
        <title>Genetic determinants of endophytism in the Arabidopsis root mycobiome.</title>
        <authorList>
            <person name="Mesny F."/>
            <person name="Miyauchi S."/>
            <person name="Thiergart T."/>
            <person name="Pickel B."/>
            <person name="Atanasova L."/>
            <person name="Karlsson M."/>
            <person name="Huettel B."/>
            <person name="Barry K.W."/>
            <person name="Haridas S."/>
            <person name="Chen C."/>
            <person name="Bauer D."/>
            <person name="Andreopoulos W."/>
            <person name="Pangilinan J."/>
            <person name="LaButti K."/>
            <person name="Riley R."/>
            <person name="Lipzen A."/>
            <person name="Clum A."/>
            <person name="Drula E."/>
            <person name="Henrissat B."/>
            <person name="Kohler A."/>
            <person name="Grigoriev I.V."/>
            <person name="Martin F.M."/>
            <person name="Hacquard S."/>
        </authorList>
    </citation>
    <scope>NUCLEOTIDE SEQUENCE</scope>
    <source>
        <strain evidence="12">MPI-CAGE-CH-0235</strain>
    </source>
</reference>
<dbReference type="InterPro" id="IPR050510">
    <property type="entry name" value="Cation_transp_ATPase_P-type"/>
</dbReference>
<dbReference type="InterPro" id="IPR023299">
    <property type="entry name" value="ATPase_P-typ_cyto_dom_N"/>
</dbReference>
<dbReference type="PRINTS" id="PR00121">
    <property type="entry name" value="NAKATPASE"/>
</dbReference>
<dbReference type="SMART" id="SM00831">
    <property type="entry name" value="Cation_ATPase_N"/>
    <property type="match status" value="1"/>
</dbReference>
<accession>A0A8K0WJW1</accession>
<dbReference type="GO" id="GO:0005391">
    <property type="term" value="F:P-type sodium:potassium-exchanging transporter activity"/>
    <property type="evidence" value="ECO:0007669"/>
    <property type="project" value="TreeGrafter"/>
</dbReference>
<keyword evidence="4" id="KW-0547">Nucleotide-binding</keyword>
<dbReference type="Gene3D" id="1.20.1110.10">
    <property type="entry name" value="Calcium-transporting ATPase, transmembrane domain"/>
    <property type="match status" value="1"/>
</dbReference>
<keyword evidence="8 10" id="KW-0472">Membrane</keyword>
<gene>
    <name evidence="12" type="ORF">B0I35DRAFT_155728</name>
</gene>
<evidence type="ECO:0000313" key="12">
    <source>
        <dbReference type="EMBL" id="KAH7303863.1"/>
    </source>
</evidence>